<reference evidence="1" key="2">
    <citation type="submission" date="2020-09" db="EMBL/GenBank/DDBJ databases">
        <authorList>
            <person name="Sun Q."/>
            <person name="Zhou Y."/>
        </authorList>
    </citation>
    <scope>NUCLEOTIDE SEQUENCE</scope>
    <source>
        <strain evidence="1">CGMCC 1.15447</strain>
    </source>
</reference>
<dbReference type="Proteomes" id="UP000648801">
    <property type="component" value="Unassembled WGS sequence"/>
</dbReference>
<reference evidence="1" key="1">
    <citation type="journal article" date="2014" name="Int. J. Syst. Evol. Microbiol.">
        <title>Complete genome sequence of Corynebacterium casei LMG S-19264T (=DSM 44701T), isolated from a smear-ripened cheese.</title>
        <authorList>
            <consortium name="US DOE Joint Genome Institute (JGI-PGF)"/>
            <person name="Walter F."/>
            <person name="Albersmeier A."/>
            <person name="Kalinowski J."/>
            <person name="Ruckert C."/>
        </authorList>
    </citation>
    <scope>NUCLEOTIDE SEQUENCE</scope>
    <source>
        <strain evidence="1">CGMCC 1.15447</strain>
    </source>
</reference>
<name>A0A916RR96_9BACT</name>
<dbReference type="AlphaFoldDB" id="A0A916RR96"/>
<organism evidence="1 2">
    <name type="scientific">Edaphobacter acidisoli</name>
    <dbReference type="NCBI Taxonomy" id="2040573"/>
    <lineage>
        <taxon>Bacteria</taxon>
        <taxon>Pseudomonadati</taxon>
        <taxon>Acidobacteriota</taxon>
        <taxon>Terriglobia</taxon>
        <taxon>Terriglobales</taxon>
        <taxon>Acidobacteriaceae</taxon>
        <taxon>Edaphobacter</taxon>
    </lineage>
</organism>
<accession>A0A916RR96</accession>
<keyword evidence="2" id="KW-1185">Reference proteome</keyword>
<evidence type="ECO:0000313" key="1">
    <source>
        <dbReference type="EMBL" id="GGA65628.1"/>
    </source>
</evidence>
<comment type="caution">
    <text evidence="1">The sequence shown here is derived from an EMBL/GenBank/DDBJ whole genome shotgun (WGS) entry which is preliminary data.</text>
</comment>
<gene>
    <name evidence="1" type="ORF">GCM10011507_16520</name>
</gene>
<dbReference type="EMBL" id="BMJB01000001">
    <property type="protein sequence ID" value="GGA65628.1"/>
    <property type="molecule type" value="Genomic_DNA"/>
</dbReference>
<sequence length="55" mass="5822">MAIGIGLVVYGKRRGYSEGVHLLHTPCAALCAGIRTGFLILPARLGMLLWNGNVA</sequence>
<proteinExistence type="predicted"/>
<evidence type="ECO:0000313" key="2">
    <source>
        <dbReference type="Proteomes" id="UP000648801"/>
    </source>
</evidence>
<protein>
    <submittedName>
        <fullName evidence="1">Uncharacterized protein</fullName>
    </submittedName>
</protein>